<feature type="compositionally biased region" description="Low complexity" evidence="8">
    <location>
        <begin position="1"/>
        <end position="18"/>
    </location>
</feature>
<dbReference type="OrthoDB" id="9814591at2"/>
<organism evidence="9 10">
    <name type="scientific">Arthrobacter oryzae</name>
    <dbReference type="NCBI Taxonomy" id="409290"/>
    <lineage>
        <taxon>Bacteria</taxon>
        <taxon>Bacillati</taxon>
        <taxon>Actinomycetota</taxon>
        <taxon>Actinomycetes</taxon>
        <taxon>Micrococcales</taxon>
        <taxon>Micrococcaceae</taxon>
        <taxon>Arthrobacter</taxon>
    </lineage>
</organism>
<evidence type="ECO:0000256" key="8">
    <source>
        <dbReference type="SAM" id="MobiDB-lite"/>
    </source>
</evidence>
<evidence type="ECO:0000256" key="4">
    <source>
        <dbReference type="ARBA" id="ARBA00023136"/>
    </source>
</evidence>
<keyword evidence="3 7" id="KW-1133">Transmembrane helix</keyword>
<dbReference type="AlphaFoldDB" id="A0A495FLA9"/>
<dbReference type="PANTHER" id="PTHR30518">
    <property type="entry name" value="ENDOLYTIC MUREIN TRANSGLYCOSYLASE"/>
    <property type="match status" value="1"/>
</dbReference>
<evidence type="ECO:0000256" key="7">
    <source>
        <dbReference type="HAMAP-Rule" id="MF_02065"/>
    </source>
</evidence>
<evidence type="ECO:0000256" key="5">
    <source>
        <dbReference type="ARBA" id="ARBA00023239"/>
    </source>
</evidence>
<dbReference type="NCBIfam" id="TIGR00247">
    <property type="entry name" value="endolytic transglycosylase MltG"/>
    <property type="match status" value="1"/>
</dbReference>
<protein>
    <recommendedName>
        <fullName evidence="7">Endolytic murein transglycosylase</fullName>
        <ecNumber evidence="7">4.2.2.29</ecNumber>
    </recommendedName>
    <alternativeName>
        <fullName evidence="7">Peptidoglycan lytic transglycosylase</fullName>
    </alternativeName>
    <alternativeName>
        <fullName evidence="7">Peptidoglycan polymerization terminase</fullName>
    </alternativeName>
</protein>
<evidence type="ECO:0000256" key="2">
    <source>
        <dbReference type="ARBA" id="ARBA00022692"/>
    </source>
</evidence>
<proteinExistence type="inferred from homology"/>
<gene>
    <name evidence="7" type="primary">mltG</name>
    <name evidence="9" type="ORF">C8D78_0349</name>
</gene>
<dbReference type="Proteomes" id="UP000276055">
    <property type="component" value="Unassembled WGS sequence"/>
</dbReference>
<comment type="catalytic activity">
    <reaction evidence="7">
        <text>a peptidoglycan chain = a peptidoglycan chain with N-acetyl-1,6-anhydromuramyl-[peptide] at the reducing end + a peptidoglycan chain with N-acetylglucosamine at the non-reducing end.</text>
        <dbReference type="EC" id="4.2.2.29"/>
    </reaction>
</comment>
<dbReference type="GO" id="GO:0009252">
    <property type="term" value="P:peptidoglycan biosynthetic process"/>
    <property type="evidence" value="ECO:0007669"/>
    <property type="project" value="UniProtKB-UniRule"/>
</dbReference>
<feature type="compositionally biased region" description="Basic and acidic residues" evidence="8">
    <location>
        <begin position="22"/>
        <end position="32"/>
    </location>
</feature>
<feature type="compositionally biased region" description="Basic and acidic residues" evidence="8">
    <location>
        <begin position="84"/>
        <end position="155"/>
    </location>
</feature>
<dbReference type="Pfam" id="PF02618">
    <property type="entry name" value="YceG"/>
    <property type="match status" value="1"/>
</dbReference>
<comment type="caution">
    <text evidence="9">The sequence shown here is derived from an EMBL/GenBank/DDBJ whole genome shotgun (WGS) entry which is preliminary data.</text>
</comment>
<keyword evidence="6 7" id="KW-0961">Cell wall biogenesis/degradation</keyword>
<evidence type="ECO:0000313" key="9">
    <source>
        <dbReference type="EMBL" id="RKR30030.1"/>
    </source>
</evidence>
<keyword evidence="4 7" id="KW-0472">Membrane</keyword>
<evidence type="ECO:0000256" key="6">
    <source>
        <dbReference type="ARBA" id="ARBA00023316"/>
    </source>
</evidence>
<dbReference type="EC" id="4.2.2.29" evidence="7"/>
<keyword evidence="5 7" id="KW-0456">Lyase</keyword>
<sequence length="603" mass="64398">MSPVNSDDSSGDALSGAGRPLTRKEIRAREKLLATQGHNVIPPQAFETGQDDPATAPAPESELPQAAPELPGVAPEFPDNAPTVHEDHEEPVHDVAADEAPARHDFTQFTPVRDDLAHEEPVREEPVHEEPVHEEPVRADPAHEEPVSEDLAHEEPVREDIAREDAVYAIAGQHGYAAGHEATAHEATAHGAVQHEGYALHPHDLGQQDAAPDFYEDASDPHAAAQPVAEYHDEPGHELMAGASRYEKGPSKKVRRRRRFLALVLTLTVFVVAVAVGAQFLKPLLGGDTVADYPGPGTGEVTITVEPGAGPKSVATELVSKKVVANADTFLKEFAASGGALSPGTFTLRQEMKNSDAVDILLNKDKGKVMYFALSAGLRVGESLQAISEGTGISLDTLKALSDAPTQFGLPAKAKNLEGYLAPGEYRFPLGSSAKDILKKLVGNTLDELKAQGVTDPAKQYDIVTVASIVQAEGGQAEYGDVAGAIYNRLKPNNTETNGLIQSDATVTYGLGIRSFHIDENQKADKSNPYNTYANKGLPAGPIGSPGKTAIDAAAKPKTNNYLYWVTINLDTKETKFSKTLAEHLGYVAQYDAWCQANPGRCV</sequence>
<evidence type="ECO:0000256" key="3">
    <source>
        <dbReference type="ARBA" id="ARBA00022989"/>
    </source>
</evidence>
<dbReference type="Gene3D" id="3.30.1490.480">
    <property type="entry name" value="Endolytic murein transglycosylase"/>
    <property type="match status" value="1"/>
</dbReference>
<reference evidence="9 10" key="1">
    <citation type="submission" date="2018-10" db="EMBL/GenBank/DDBJ databases">
        <title>Genomic Encyclopedia of Type Strains, Phase IV (KMG-IV): sequencing the most valuable type-strain genomes for metagenomic binning, comparative biology and taxonomic classification.</title>
        <authorList>
            <person name="Goeker M."/>
        </authorList>
    </citation>
    <scope>NUCLEOTIDE SEQUENCE [LARGE SCALE GENOMIC DNA]</scope>
    <source>
        <strain evidence="9 10">DSM 25586</strain>
    </source>
</reference>
<feature type="site" description="Important for catalytic activity" evidence="7">
    <location>
        <position position="473"/>
    </location>
</feature>
<feature type="transmembrane region" description="Helical" evidence="7">
    <location>
        <begin position="260"/>
        <end position="281"/>
    </location>
</feature>
<dbReference type="GO" id="GO:0071555">
    <property type="term" value="P:cell wall organization"/>
    <property type="evidence" value="ECO:0007669"/>
    <property type="project" value="UniProtKB-KW"/>
</dbReference>
<evidence type="ECO:0000313" key="10">
    <source>
        <dbReference type="Proteomes" id="UP000276055"/>
    </source>
</evidence>
<dbReference type="EMBL" id="RBIR01000001">
    <property type="protein sequence ID" value="RKR30030.1"/>
    <property type="molecule type" value="Genomic_DNA"/>
</dbReference>
<comment type="subcellular location">
    <subcellularLocation>
        <location evidence="7">Cell membrane</location>
        <topology evidence="7">Single-pass membrane protein</topology>
    </subcellularLocation>
</comment>
<dbReference type="RefSeq" id="WP_120950146.1">
    <property type="nucleotide sequence ID" value="NZ_RBIR01000001.1"/>
</dbReference>
<comment type="function">
    <text evidence="7">Functions as a peptidoglycan terminase that cleaves nascent peptidoglycan strands endolytically to terminate their elongation.</text>
</comment>
<feature type="region of interest" description="Disordered" evidence="8">
    <location>
        <begin position="1"/>
        <end position="155"/>
    </location>
</feature>
<dbReference type="HAMAP" id="MF_02065">
    <property type="entry name" value="MltG"/>
    <property type="match status" value="1"/>
</dbReference>
<dbReference type="GO" id="GO:0005886">
    <property type="term" value="C:plasma membrane"/>
    <property type="evidence" value="ECO:0007669"/>
    <property type="project" value="UniProtKB-SubCell"/>
</dbReference>
<name>A0A495FLA9_9MICC</name>
<dbReference type="GO" id="GO:0008932">
    <property type="term" value="F:lytic endotransglycosylase activity"/>
    <property type="evidence" value="ECO:0007669"/>
    <property type="project" value="UniProtKB-UniRule"/>
</dbReference>
<keyword evidence="2 7" id="KW-0812">Transmembrane</keyword>
<dbReference type="InterPro" id="IPR003770">
    <property type="entry name" value="MLTG-like"/>
</dbReference>
<keyword evidence="1 7" id="KW-1003">Cell membrane</keyword>
<accession>A0A495FLA9</accession>
<comment type="similarity">
    <text evidence="7">Belongs to the transglycosylase MltG family.</text>
</comment>
<dbReference type="PANTHER" id="PTHR30518:SF2">
    <property type="entry name" value="ENDOLYTIC MUREIN TRANSGLYCOSYLASE"/>
    <property type="match status" value="1"/>
</dbReference>
<evidence type="ECO:0000256" key="1">
    <source>
        <dbReference type="ARBA" id="ARBA00022475"/>
    </source>
</evidence>